<comment type="caution">
    <text evidence="1">The sequence shown here is derived from an EMBL/GenBank/DDBJ whole genome shotgun (WGS) entry which is preliminary data.</text>
</comment>
<keyword evidence="2" id="KW-1185">Reference proteome</keyword>
<name>A0ACC3SBX4_9PEZI</name>
<reference evidence="1" key="1">
    <citation type="submission" date="2024-02" db="EMBL/GenBank/DDBJ databases">
        <title>Metagenome Assembled Genome of Zalaria obscura JY119.</title>
        <authorList>
            <person name="Vighnesh L."/>
            <person name="Jagadeeshwari U."/>
            <person name="Venkata Ramana C."/>
            <person name="Sasikala C."/>
        </authorList>
    </citation>
    <scope>NUCLEOTIDE SEQUENCE</scope>
    <source>
        <strain evidence="1">JY119</strain>
    </source>
</reference>
<evidence type="ECO:0000313" key="2">
    <source>
        <dbReference type="Proteomes" id="UP001320706"/>
    </source>
</evidence>
<sequence>MQDPTQGVHPQLLHHVHLVSTHKYPYLPHMTIEQAFGYLFEAPKIVKQLATMSWQYLTAPQDGVVFLTWIGGQMQHKFPTDGYVWADQEQHYRQEYGGYTLEIAVHSSGFRPGVDTMCTHSRSRYRLIAKNPTVNAAPPDPNLWLVHYRPAEQQNQIPANHVPVAPAVNTLLNERRWIESQGRLERKEFMLHDREHWPQLNFGRGGPAAGPGGQMYTQHMYGSQNPMAHLGNPRFSGQFYQQGNHGPAGMVGPSPAKRQRQHPPSTMPGAAAATMATQDTSIEDEENTQLGDMLDHLTPRDLSITRYQQHHEWMEEVFSSPYATGQIVPVDLGFGLMGELAGLTKGLLDLPTPTERDSTAVAKRGEEAKFKKVTPEQLEEFEKRVNKHLEEGQKELERMKAEHAKKMEELSRSKTLTVAEKRLRSAPWDLEDVGNEFWRLDRLAPTANDSPKENVDDIRNEVEKLLGVTIEPQKEATMVERGGLKEKAPQPQAPASQTDGAESGSGGEMNAMFDQAQNDEYAGVYASTEMSAQPSSTGQAPQQPQQPQQSSVPQAAAQPQPEVNADTAMSMDNLDNLGTMEESQFDIEGMDIDVDSANLQFGGTPGQGHTPKPDPAKPSYTNPTTQHLPSANTVQQSTETAPQDVAAAGQRQPQQAPSQGENTPGMFGDFDAGDGLIDFEGGDNGGLDLGLDMDNSAFGDAFHGTDLGGNGEESNGS</sequence>
<gene>
    <name evidence="1" type="ORF">M8818_004472</name>
</gene>
<protein>
    <submittedName>
        <fullName evidence="1">Uncharacterized protein</fullName>
    </submittedName>
</protein>
<evidence type="ECO:0000313" key="1">
    <source>
        <dbReference type="EMBL" id="KAK8206638.1"/>
    </source>
</evidence>
<organism evidence="1 2">
    <name type="scientific">Zalaria obscura</name>
    <dbReference type="NCBI Taxonomy" id="2024903"/>
    <lineage>
        <taxon>Eukaryota</taxon>
        <taxon>Fungi</taxon>
        <taxon>Dikarya</taxon>
        <taxon>Ascomycota</taxon>
        <taxon>Pezizomycotina</taxon>
        <taxon>Dothideomycetes</taxon>
        <taxon>Dothideomycetidae</taxon>
        <taxon>Dothideales</taxon>
        <taxon>Zalariaceae</taxon>
        <taxon>Zalaria</taxon>
    </lineage>
</organism>
<dbReference type="EMBL" id="JAMKPW020000022">
    <property type="protein sequence ID" value="KAK8206638.1"/>
    <property type="molecule type" value="Genomic_DNA"/>
</dbReference>
<dbReference type="Proteomes" id="UP001320706">
    <property type="component" value="Unassembled WGS sequence"/>
</dbReference>
<proteinExistence type="predicted"/>
<accession>A0ACC3SBX4</accession>